<dbReference type="GO" id="GO:0005351">
    <property type="term" value="F:carbohydrate:proton symporter activity"/>
    <property type="evidence" value="ECO:0007669"/>
    <property type="project" value="TreeGrafter"/>
</dbReference>
<dbReference type="PANTHER" id="PTHR48022:SF13">
    <property type="entry name" value="MAJOR FACILITATOR SUPERFAMILY (MFS) PROFILE DOMAIN-CONTAINING PROTEIN"/>
    <property type="match status" value="1"/>
</dbReference>
<feature type="region of interest" description="Disordered" evidence="8">
    <location>
        <begin position="1"/>
        <end position="28"/>
    </location>
</feature>
<feature type="transmembrane region" description="Helical" evidence="9">
    <location>
        <begin position="500"/>
        <end position="518"/>
    </location>
</feature>
<keyword evidence="5 9" id="KW-1133">Transmembrane helix</keyword>
<feature type="transmembrane region" description="Helical" evidence="9">
    <location>
        <begin position="165"/>
        <end position="188"/>
    </location>
</feature>
<dbReference type="SUPFAM" id="SSF103473">
    <property type="entry name" value="MFS general substrate transporter"/>
    <property type="match status" value="1"/>
</dbReference>
<feature type="transmembrane region" description="Helical" evidence="9">
    <location>
        <begin position="200"/>
        <end position="220"/>
    </location>
</feature>
<evidence type="ECO:0000256" key="1">
    <source>
        <dbReference type="ARBA" id="ARBA00004141"/>
    </source>
</evidence>
<dbReference type="InterPro" id="IPR050360">
    <property type="entry name" value="MFS_Sugar_Transporters"/>
</dbReference>
<dbReference type="InterPro" id="IPR005828">
    <property type="entry name" value="MFS_sugar_transport-like"/>
</dbReference>
<proteinExistence type="inferred from homology"/>
<comment type="subcellular location">
    <subcellularLocation>
        <location evidence="1">Membrane</location>
        <topology evidence="1">Multi-pass membrane protein</topology>
    </subcellularLocation>
</comment>
<feature type="transmembrane region" description="Helical" evidence="9">
    <location>
        <begin position="430"/>
        <end position="458"/>
    </location>
</feature>
<reference evidence="11 12" key="1">
    <citation type="submission" date="2016-07" db="EMBL/GenBank/DDBJ databases">
        <title>Comparative genomics of the entomopathogenic fungus Beauveria bassiana.</title>
        <authorList>
            <person name="Valero Jimenez C.A."/>
            <person name="Zwaan B.J."/>
            <person name="Van Kan J.A."/>
            <person name="Takken W."/>
            <person name="Debets A.J."/>
            <person name="Schoustra S.E."/>
            <person name="Koenraadt C.J."/>
        </authorList>
    </citation>
    <scope>NUCLEOTIDE SEQUENCE [LARGE SCALE GENOMIC DNA]</scope>
    <source>
        <strain evidence="11 12">ARSEF 8028</strain>
    </source>
</reference>
<dbReference type="GO" id="GO:0016020">
    <property type="term" value="C:membrane"/>
    <property type="evidence" value="ECO:0007669"/>
    <property type="project" value="UniProtKB-SubCell"/>
</dbReference>
<comment type="caution">
    <text evidence="11">The sequence shown here is derived from an EMBL/GenBank/DDBJ whole genome shotgun (WGS) entry which is preliminary data.</text>
</comment>
<feature type="transmembrane region" description="Helical" evidence="9">
    <location>
        <begin position="103"/>
        <end position="123"/>
    </location>
</feature>
<dbReference type="OrthoDB" id="6133115at2759"/>
<feature type="transmembrane region" description="Helical" evidence="9">
    <location>
        <begin position="60"/>
        <end position="83"/>
    </location>
</feature>
<protein>
    <recommendedName>
        <fullName evidence="10">Major facilitator superfamily (MFS) profile domain-containing protein</fullName>
    </recommendedName>
</protein>
<dbReference type="FunFam" id="1.20.1250.20:FF:000134">
    <property type="entry name" value="MFS sugar transporter protein"/>
    <property type="match status" value="1"/>
</dbReference>
<feature type="transmembrane region" description="Helical" evidence="9">
    <location>
        <begin position="363"/>
        <end position="381"/>
    </location>
</feature>
<evidence type="ECO:0000256" key="3">
    <source>
        <dbReference type="ARBA" id="ARBA00022448"/>
    </source>
</evidence>
<dbReference type="PROSITE" id="PS00217">
    <property type="entry name" value="SUGAR_TRANSPORT_2"/>
    <property type="match status" value="1"/>
</dbReference>
<dbReference type="InterPro" id="IPR036259">
    <property type="entry name" value="MFS_trans_sf"/>
</dbReference>
<dbReference type="InterPro" id="IPR003663">
    <property type="entry name" value="Sugar/inositol_transpt"/>
</dbReference>
<evidence type="ECO:0000256" key="7">
    <source>
        <dbReference type="RuleBase" id="RU003346"/>
    </source>
</evidence>
<feature type="transmembrane region" description="Helical" evidence="9">
    <location>
        <begin position="321"/>
        <end position="343"/>
    </location>
</feature>
<dbReference type="PROSITE" id="PS50850">
    <property type="entry name" value="MFS"/>
    <property type="match status" value="1"/>
</dbReference>
<evidence type="ECO:0000256" key="5">
    <source>
        <dbReference type="ARBA" id="ARBA00022989"/>
    </source>
</evidence>
<keyword evidence="6 9" id="KW-0472">Membrane</keyword>
<evidence type="ECO:0000259" key="10">
    <source>
        <dbReference type="PROSITE" id="PS50850"/>
    </source>
</evidence>
<evidence type="ECO:0000313" key="12">
    <source>
        <dbReference type="Proteomes" id="UP000237441"/>
    </source>
</evidence>
<organism evidence="11 12">
    <name type="scientific">Beauveria bassiana</name>
    <name type="common">White muscardine disease fungus</name>
    <name type="synonym">Tritirachium shiotae</name>
    <dbReference type="NCBI Taxonomy" id="176275"/>
    <lineage>
        <taxon>Eukaryota</taxon>
        <taxon>Fungi</taxon>
        <taxon>Dikarya</taxon>
        <taxon>Ascomycota</taxon>
        <taxon>Pezizomycotina</taxon>
        <taxon>Sordariomycetes</taxon>
        <taxon>Hypocreomycetidae</taxon>
        <taxon>Hypocreales</taxon>
        <taxon>Cordycipitaceae</taxon>
        <taxon>Beauveria</taxon>
    </lineage>
</organism>
<evidence type="ECO:0000256" key="4">
    <source>
        <dbReference type="ARBA" id="ARBA00022692"/>
    </source>
</evidence>
<comment type="similarity">
    <text evidence="2 7">Belongs to the major facilitator superfamily. Sugar transporter (TC 2.A.1.1) family.</text>
</comment>
<dbReference type="PANTHER" id="PTHR48022">
    <property type="entry name" value="PLASTIDIC GLUCOSE TRANSPORTER 4"/>
    <property type="match status" value="1"/>
</dbReference>
<sequence length="562" mass="60693">MGGNEVQEVVLRPTTPEEAGQDAQKLSPQAPIQEKVVSGSEAFHEALLKEPPRPWAPRMVMVYLFSVVGFLCSTMNGYDASLINNLLQNHDFQATHDVGRDGLGAGIVAAMYQIGGVAVLPLVGPVIDRFGRRAGMALGVALVIIGTVVQGTSTSSPHRNGLGQFMGGRFLLGFGVGLAASAGPMYVVEINHPAYRGVVGAIYNCLWLAGAILAAGAARGSLAVSAAFSWRLITWLQCLFAGVVLVLCPLLPESPRWLYVHGAPDKARSFLVRYHGVGDETSVWPALQMREYEAALRLDGADKRWYDYSALFRDRPAAYRLVCSISVAALAQWLGNAVLSYFLGSVLYNAGYTEPIQQSNITLINNVIQFVCACCGAVLVDRVGRRPLLLFSFSACTVVWLGMTIASSRFAASYAGETANGVPIYTDANASRACLAMIFLFGAVFSIGVTPLQGLYIVEVLSFEQRAKGMAFGNLAVNAAGLLNQFAWPVSMAKIGWRTYIIFIIWDAIMTVWVYFVLPETKGRTLEELDEIFAAKNPVKVSIAKKKLTVTQQGDIVKVAEA</sequence>
<name>A0A2S7Y2R6_BEABA</name>
<evidence type="ECO:0000256" key="9">
    <source>
        <dbReference type="SAM" id="Phobius"/>
    </source>
</evidence>
<dbReference type="NCBIfam" id="TIGR00879">
    <property type="entry name" value="SP"/>
    <property type="match status" value="1"/>
</dbReference>
<evidence type="ECO:0000256" key="6">
    <source>
        <dbReference type="ARBA" id="ARBA00023136"/>
    </source>
</evidence>
<accession>A0A2S7Y2R6</accession>
<dbReference type="InterPro" id="IPR020846">
    <property type="entry name" value="MFS_dom"/>
</dbReference>
<dbReference type="PRINTS" id="PR00171">
    <property type="entry name" value="SUGRTRNSPORT"/>
</dbReference>
<dbReference type="PROSITE" id="PS00216">
    <property type="entry name" value="SUGAR_TRANSPORT_1"/>
    <property type="match status" value="2"/>
</dbReference>
<dbReference type="Gene3D" id="1.20.1250.20">
    <property type="entry name" value="MFS general substrate transporter like domains"/>
    <property type="match status" value="1"/>
</dbReference>
<evidence type="ECO:0000256" key="2">
    <source>
        <dbReference type="ARBA" id="ARBA00010992"/>
    </source>
</evidence>
<dbReference type="Pfam" id="PF00083">
    <property type="entry name" value="Sugar_tr"/>
    <property type="match status" value="1"/>
</dbReference>
<feature type="transmembrane region" description="Helical" evidence="9">
    <location>
        <begin position="135"/>
        <end position="153"/>
    </location>
</feature>
<keyword evidence="3 7" id="KW-0813">Transport</keyword>
<dbReference type="InterPro" id="IPR005829">
    <property type="entry name" value="Sugar_transporter_CS"/>
</dbReference>
<dbReference type="EMBL" id="JRHA01000002">
    <property type="protein sequence ID" value="PQK10213.1"/>
    <property type="molecule type" value="Genomic_DNA"/>
</dbReference>
<evidence type="ECO:0000313" key="11">
    <source>
        <dbReference type="EMBL" id="PQK10213.1"/>
    </source>
</evidence>
<evidence type="ECO:0000256" key="8">
    <source>
        <dbReference type="SAM" id="MobiDB-lite"/>
    </source>
</evidence>
<dbReference type="Proteomes" id="UP000237441">
    <property type="component" value="Unassembled WGS sequence"/>
</dbReference>
<keyword evidence="4 9" id="KW-0812">Transmembrane</keyword>
<feature type="transmembrane region" description="Helical" evidence="9">
    <location>
        <begin position="388"/>
        <end position="410"/>
    </location>
</feature>
<dbReference type="AlphaFoldDB" id="A0A2S7Y2R6"/>
<feature type="transmembrane region" description="Helical" evidence="9">
    <location>
        <begin position="470"/>
        <end position="488"/>
    </location>
</feature>
<feature type="domain" description="Major facilitator superfamily (MFS) profile" evidence="10">
    <location>
        <begin position="65"/>
        <end position="522"/>
    </location>
</feature>
<gene>
    <name evidence="11" type="ORF">BB8028_0002g05370</name>
</gene>
<feature type="transmembrane region" description="Helical" evidence="9">
    <location>
        <begin position="232"/>
        <end position="251"/>
    </location>
</feature>